<protein>
    <submittedName>
        <fullName evidence="1">Uncharacterized protein</fullName>
    </submittedName>
</protein>
<dbReference type="AlphaFoldDB" id="A0A517ZWH3"/>
<dbReference type="Proteomes" id="UP000319383">
    <property type="component" value="Chromosome"/>
</dbReference>
<gene>
    <name evidence="1" type="ORF">Mal52_52970</name>
</gene>
<accession>A0A517ZWH3</accession>
<keyword evidence="2" id="KW-1185">Reference proteome</keyword>
<dbReference type="KEGG" id="sdyn:Mal52_52970"/>
<evidence type="ECO:0000313" key="2">
    <source>
        <dbReference type="Proteomes" id="UP000319383"/>
    </source>
</evidence>
<dbReference type="EMBL" id="CP036276">
    <property type="protein sequence ID" value="QDU46775.1"/>
    <property type="molecule type" value="Genomic_DNA"/>
</dbReference>
<reference evidence="1 2" key="1">
    <citation type="submission" date="2019-02" db="EMBL/GenBank/DDBJ databases">
        <title>Deep-cultivation of Planctomycetes and their phenomic and genomic characterization uncovers novel biology.</title>
        <authorList>
            <person name="Wiegand S."/>
            <person name="Jogler M."/>
            <person name="Boedeker C."/>
            <person name="Pinto D."/>
            <person name="Vollmers J."/>
            <person name="Rivas-Marin E."/>
            <person name="Kohn T."/>
            <person name="Peeters S.H."/>
            <person name="Heuer A."/>
            <person name="Rast P."/>
            <person name="Oberbeckmann S."/>
            <person name="Bunk B."/>
            <person name="Jeske O."/>
            <person name="Meyerdierks A."/>
            <person name="Storesund J.E."/>
            <person name="Kallscheuer N."/>
            <person name="Luecker S."/>
            <person name="Lage O.M."/>
            <person name="Pohl T."/>
            <person name="Merkel B.J."/>
            <person name="Hornburger P."/>
            <person name="Mueller R.-W."/>
            <person name="Bruemmer F."/>
            <person name="Labrenz M."/>
            <person name="Spormann A.M."/>
            <person name="Op den Camp H."/>
            <person name="Overmann J."/>
            <person name="Amann R."/>
            <person name="Jetten M.S.M."/>
            <person name="Mascher T."/>
            <person name="Medema M.H."/>
            <person name="Devos D.P."/>
            <person name="Kaster A.-K."/>
            <person name="Ovreas L."/>
            <person name="Rohde M."/>
            <person name="Galperin M.Y."/>
            <person name="Jogler C."/>
        </authorList>
    </citation>
    <scope>NUCLEOTIDE SEQUENCE [LARGE SCALE GENOMIC DNA]</scope>
    <source>
        <strain evidence="1 2">Mal52</strain>
    </source>
</reference>
<sequence>MRTFSELAASRRDWIDRILIPWCKQACRRDLLAALQDWPNIAGKVDADKTLWFWAWSRFPDLVHDELSGIDETVNIVVTLNDGTTAAGFPDARESDLGQLVLLATTPDAANRVEQLGPFSIDDVVSITRQ</sequence>
<proteinExistence type="predicted"/>
<organism evidence="1 2">
    <name type="scientific">Symmachiella dynata</name>
    <dbReference type="NCBI Taxonomy" id="2527995"/>
    <lineage>
        <taxon>Bacteria</taxon>
        <taxon>Pseudomonadati</taxon>
        <taxon>Planctomycetota</taxon>
        <taxon>Planctomycetia</taxon>
        <taxon>Planctomycetales</taxon>
        <taxon>Planctomycetaceae</taxon>
        <taxon>Symmachiella</taxon>
    </lineage>
</organism>
<name>A0A517ZWH3_9PLAN</name>
<dbReference type="RefSeq" id="WP_145379278.1">
    <property type="nucleotide sequence ID" value="NZ_CP036276.1"/>
</dbReference>
<evidence type="ECO:0000313" key="1">
    <source>
        <dbReference type="EMBL" id="QDU46775.1"/>
    </source>
</evidence>